<evidence type="ECO:0000313" key="5">
    <source>
        <dbReference type="Proteomes" id="UP000002320"/>
    </source>
</evidence>
<dbReference type="STRING" id="7176.B0WBX6"/>
<evidence type="ECO:0000313" key="4">
    <source>
        <dbReference type="EnsemblMetazoa" id="CPIJ004197-PA"/>
    </source>
</evidence>
<feature type="compositionally biased region" description="Polar residues" evidence="1">
    <location>
        <begin position="118"/>
        <end position="130"/>
    </location>
</feature>
<evidence type="ECO:0000256" key="1">
    <source>
        <dbReference type="SAM" id="MobiDB-lite"/>
    </source>
</evidence>
<organism>
    <name type="scientific">Culex quinquefasciatus</name>
    <name type="common">Southern house mosquito</name>
    <name type="synonym">Culex pungens</name>
    <dbReference type="NCBI Taxonomy" id="7176"/>
    <lineage>
        <taxon>Eukaryota</taxon>
        <taxon>Metazoa</taxon>
        <taxon>Ecdysozoa</taxon>
        <taxon>Arthropoda</taxon>
        <taxon>Hexapoda</taxon>
        <taxon>Insecta</taxon>
        <taxon>Pterygota</taxon>
        <taxon>Neoptera</taxon>
        <taxon>Endopterygota</taxon>
        <taxon>Diptera</taxon>
        <taxon>Nematocera</taxon>
        <taxon>Culicoidea</taxon>
        <taxon>Culicidae</taxon>
        <taxon>Culicinae</taxon>
        <taxon>Culicini</taxon>
        <taxon>Culex</taxon>
        <taxon>Culex</taxon>
    </lineage>
</organism>
<dbReference type="VEuPathDB" id="VectorBase:CPIJ004197"/>
<dbReference type="OrthoDB" id="6287725at2759"/>
<dbReference type="Pfam" id="PF19421">
    <property type="entry name" value="Fry_C"/>
    <property type="match status" value="1"/>
</dbReference>
<feature type="domain" description="Protein furry C-terminal" evidence="2">
    <location>
        <begin position="134"/>
        <end position="179"/>
    </location>
</feature>
<dbReference type="eggNOG" id="KOG1825">
    <property type="taxonomic scope" value="Eukaryota"/>
</dbReference>
<reference evidence="4" key="2">
    <citation type="submission" date="2021-02" db="UniProtKB">
        <authorList>
            <consortium name="EnsemblMetazoa"/>
        </authorList>
    </citation>
    <scope>IDENTIFICATION</scope>
    <source>
        <strain evidence="4">JHB</strain>
    </source>
</reference>
<feature type="region of interest" description="Disordered" evidence="1">
    <location>
        <begin position="106"/>
        <end position="139"/>
    </location>
</feature>
<dbReference type="InParanoid" id="B0WBX6"/>
<dbReference type="VEuPathDB" id="VectorBase:CQUJHB006953"/>
<gene>
    <name evidence="4" type="primary">6036117</name>
    <name evidence="3" type="ORF">CpipJ_CPIJ004197</name>
</gene>
<feature type="compositionally biased region" description="Gly residues" evidence="1">
    <location>
        <begin position="106"/>
        <end position="116"/>
    </location>
</feature>
<proteinExistence type="predicted"/>
<dbReference type="AlphaFoldDB" id="B0WBX6"/>
<dbReference type="HOGENOM" id="CLU_1403731_0_0_1"/>
<accession>B0WBX6</accession>
<dbReference type="GO" id="GO:0005938">
    <property type="term" value="C:cell cortex"/>
    <property type="evidence" value="ECO:0007669"/>
    <property type="project" value="TreeGrafter"/>
</dbReference>
<dbReference type="GO" id="GO:0030427">
    <property type="term" value="C:site of polarized growth"/>
    <property type="evidence" value="ECO:0007669"/>
    <property type="project" value="TreeGrafter"/>
</dbReference>
<dbReference type="Proteomes" id="UP000002320">
    <property type="component" value="Unassembled WGS sequence"/>
</dbReference>
<keyword evidence="5" id="KW-1185">Reference proteome</keyword>
<dbReference type="KEGG" id="cqu:CpipJ_CPIJ004197"/>
<sequence>MKKFLKSPNWKEALKILKLVVTRSSSLQVVPQQSESSSAYANLHASYSDSEMFCKKELAGRTMEFSFDVSQTPLIGRKILLKSDGDSTIVAAAAAQFSKNGAGGMGGGGGHYGGHAGTPNSPRRSASLSPADTAPLSGWKRPWMSQGRVRECLVNLLTTCGQRVGLPKSPSRVESGAKEMFDNVFVFNLLRRAL</sequence>
<dbReference type="EnsemblMetazoa" id="CPIJ004197-RA">
    <property type="protein sequence ID" value="CPIJ004197-PA"/>
    <property type="gene ID" value="CPIJ004197"/>
</dbReference>
<dbReference type="GO" id="GO:0031175">
    <property type="term" value="P:neuron projection development"/>
    <property type="evidence" value="ECO:0007669"/>
    <property type="project" value="TreeGrafter"/>
</dbReference>
<dbReference type="GO" id="GO:0000902">
    <property type="term" value="P:cell morphogenesis"/>
    <property type="evidence" value="ECO:0007669"/>
    <property type="project" value="InterPro"/>
</dbReference>
<evidence type="ECO:0000259" key="2">
    <source>
        <dbReference type="Pfam" id="PF19421"/>
    </source>
</evidence>
<name>B0WBX6_CULQU</name>
<protein>
    <recommendedName>
        <fullName evidence="2">Protein furry C-terminal domain-containing protein</fullName>
    </recommendedName>
</protein>
<dbReference type="InterPro" id="IPR039867">
    <property type="entry name" value="Furry/Tao3/Mor2"/>
</dbReference>
<dbReference type="PANTHER" id="PTHR12295:SF30">
    <property type="entry name" value="PROTEIN FURRY"/>
    <property type="match status" value="1"/>
</dbReference>
<dbReference type="PANTHER" id="PTHR12295">
    <property type="entry name" value="FURRY-RELATED"/>
    <property type="match status" value="1"/>
</dbReference>
<evidence type="ECO:0000313" key="3">
    <source>
        <dbReference type="EMBL" id="EDS42990.1"/>
    </source>
</evidence>
<dbReference type="InterPro" id="IPR045842">
    <property type="entry name" value="Fry_C"/>
</dbReference>
<dbReference type="EMBL" id="DS231883">
    <property type="protein sequence ID" value="EDS42990.1"/>
    <property type="molecule type" value="Genomic_DNA"/>
</dbReference>
<reference evidence="3" key="1">
    <citation type="submission" date="2007-03" db="EMBL/GenBank/DDBJ databases">
        <title>Annotation of Culex pipiens quinquefasciatus.</title>
        <authorList>
            <consortium name="The Broad Institute Genome Sequencing Platform"/>
            <person name="Atkinson P.W."/>
            <person name="Hemingway J."/>
            <person name="Christensen B.M."/>
            <person name="Higgs S."/>
            <person name="Kodira C."/>
            <person name="Hannick L."/>
            <person name="Megy K."/>
            <person name="O'Leary S."/>
            <person name="Pearson M."/>
            <person name="Haas B.J."/>
            <person name="Mauceli E."/>
            <person name="Wortman J.R."/>
            <person name="Lee N.H."/>
            <person name="Guigo R."/>
            <person name="Stanke M."/>
            <person name="Alvarado L."/>
            <person name="Amedeo P."/>
            <person name="Antoine C.H."/>
            <person name="Arensburger P."/>
            <person name="Bidwell S.L."/>
            <person name="Crawford M."/>
            <person name="Camaro F."/>
            <person name="Devon K."/>
            <person name="Engels R."/>
            <person name="Hammond M."/>
            <person name="Howarth C."/>
            <person name="Koehrsen M."/>
            <person name="Lawson D."/>
            <person name="Montgomery P."/>
            <person name="Nene V."/>
            <person name="Nusbaum C."/>
            <person name="Puiu D."/>
            <person name="Romero-Severson J."/>
            <person name="Severson D.W."/>
            <person name="Shumway M."/>
            <person name="Sisk P."/>
            <person name="Stolte C."/>
            <person name="Zeng Q."/>
            <person name="Eisenstadt E."/>
            <person name="Fraser-Liggett C."/>
            <person name="Strausberg R."/>
            <person name="Galagan J."/>
            <person name="Birren B."/>
            <person name="Collins F.H."/>
        </authorList>
    </citation>
    <scope>NUCLEOTIDE SEQUENCE [LARGE SCALE GENOMIC DNA]</scope>
    <source>
        <strain evidence="3">JHB</strain>
    </source>
</reference>